<dbReference type="Gene3D" id="2.160.20.10">
    <property type="entry name" value="Single-stranded right-handed beta-helix, Pectin lyase-like"/>
    <property type="match status" value="1"/>
</dbReference>
<evidence type="ECO:0000313" key="1">
    <source>
        <dbReference type="EMBL" id="GAG43642.1"/>
    </source>
</evidence>
<feature type="non-terminal residue" evidence="1">
    <location>
        <position position="1"/>
    </location>
</feature>
<proteinExistence type="predicted"/>
<dbReference type="InterPro" id="IPR011050">
    <property type="entry name" value="Pectin_lyase_fold/virulence"/>
</dbReference>
<organism evidence="1">
    <name type="scientific">marine sediment metagenome</name>
    <dbReference type="NCBI Taxonomy" id="412755"/>
    <lineage>
        <taxon>unclassified sequences</taxon>
        <taxon>metagenomes</taxon>
        <taxon>ecological metagenomes</taxon>
    </lineage>
</organism>
<dbReference type="SUPFAM" id="SSF51126">
    <property type="entry name" value="Pectin lyase-like"/>
    <property type="match status" value="1"/>
</dbReference>
<sequence length="223" mass="25413">GLNSPFNNMLINSTLNDNEIALTFAGITDQNNISKNWFENNNYSIEFIGTANENNISENYFRINSHGIRFHQLGNENNICNNTIIKTIFYGLYLNTSTANSTIQWNTFIGNNKDFGTHIYDNGSLNHIIYNYYDDWAAPDDNLDGYVDFPYMIDGEIGNFDPLPLADPVTIVYEHYLTKVKVLYPNGGESFNDSVLIQWTEAIDSWDYNVSYTLYYSSNGGST</sequence>
<dbReference type="InterPro" id="IPR012334">
    <property type="entry name" value="Pectin_lyas_fold"/>
</dbReference>
<protein>
    <recommendedName>
        <fullName evidence="2">Periplasmic copper-binding protein NosD beta helix domain-containing protein</fullName>
    </recommendedName>
</protein>
<comment type="caution">
    <text evidence="1">The sequence shown here is derived from an EMBL/GenBank/DDBJ whole genome shotgun (WGS) entry which is preliminary data.</text>
</comment>
<evidence type="ECO:0008006" key="2">
    <source>
        <dbReference type="Google" id="ProtNLM"/>
    </source>
</evidence>
<dbReference type="EMBL" id="BARS01053890">
    <property type="protein sequence ID" value="GAG43642.1"/>
    <property type="molecule type" value="Genomic_DNA"/>
</dbReference>
<reference evidence="1" key="1">
    <citation type="journal article" date="2014" name="Front. Microbiol.">
        <title>High frequency of phylogenetically diverse reductive dehalogenase-homologous genes in deep subseafloor sedimentary metagenomes.</title>
        <authorList>
            <person name="Kawai M."/>
            <person name="Futagami T."/>
            <person name="Toyoda A."/>
            <person name="Takaki Y."/>
            <person name="Nishi S."/>
            <person name="Hori S."/>
            <person name="Arai W."/>
            <person name="Tsubouchi T."/>
            <person name="Morono Y."/>
            <person name="Uchiyama I."/>
            <person name="Ito T."/>
            <person name="Fujiyama A."/>
            <person name="Inagaki F."/>
            <person name="Takami H."/>
        </authorList>
    </citation>
    <scope>NUCLEOTIDE SEQUENCE</scope>
    <source>
        <strain evidence="1">Expedition CK06-06</strain>
    </source>
</reference>
<gene>
    <name evidence="1" type="ORF">S01H1_79879</name>
</gene>
<accession>X0Y8L5</accession>
<feature type="non-terminal residue" evidence="1">
    <location>
        <position position="223"/>
    </location>
</feature>
<name>X0Y8L5_9ZZZZ</name>
<dbReference type="AlphaFoldDB" id="X0Y8L5"/>